<organism evidence="1 5">
    <name type="scientific">Phocaeicola plebeius</name>
    <dbReference type="NCBI Taxonomy" id="310297"/>
    <lineage>
        <taxon>Bacteria</taxon>
        <taxon>Pseudomonadati</taxon>
        <taxon>Bacteroidota</taxon>
        <taxon>Bacteroidia</taxon>
        <taxon>Bacteroidales</taxon>
        <taxon>Bacteroidaceae</taxon>
        <taxon>Phocaeicola</taxon>
    </lineage>
</organism>
<reference evidence="5 6" key="1">
    <citation type="submission" date="2018-08" db="EMBL/GenBank/DDBJ databases">
        <title>A genome reference for cultivated species of the human gut microbiota.</title>
        <authorList>
            <person name="Zou Y."/>
            <person name="Xue W."/>
            <person name="Luo G."/>
        </authorList>
    </citation>
    <scope>NUCLEOTIDE SEQUENCE [LARGE SCALE GENOMIC DNA]</scope>
    <source>
        <strain evidence="4 7">AF39-11</strain>
        <strain evidence="3 8">AM17-44</strain>
        <strain evidence="2 6">AM31-10</strain>
        <strain evidence="1 5">OM06-2</strain>
    </source>
</reference>
<dbReference type="EMBL" id="QRJS01000001">
    <property type="protein sequence ID" value="RHH51904.1"/>
    <property type="molecule type" value="Genomic_DNA"/>
</dbReference>
<dbReference type="SUPFAM" id="SSF53448">
    <property type="entry name" value="Nucleotide-diphospho-sugar transferases"/>
    <property type="match status" value="1"/>
</dbReference>
<dbReference type="RefSeq" id="WP_117701792.1">
    <property type="nucleotide sequence ID" value="NZ_CAUCUV010000003.1"/>
</dbReference>
<dbReference type="AlphaFoldDB" id="A0A3E4Z8N7"/>
<evidence type="ECO:0000313" key="1">
    <source>
        <dbReference type="EMBL" id="RGM91435.1"/>
    </source>
</evidence>
<dbReference type="Proteomes" id="UP000284916">
    <property type="component" value="Unassembled WGS sequence"/>
</dbReference>
<evidence type="ECO:0000313" key="8">
    <source>
        <dbReference type="Proteomes" id="UP000284998"/>
    </source>
</evidence>
<dbReference type="InterPro" id="IPR029044">
    <property type="entry name" value="Nucleotide-diphossugar_trans"/>
</dbReference>
<comment type="caution">
    <text evidence="1">The sequence shown here is derived from an EMBL/GenBank/DDBJ whole genome shotgun (WGS) entry which is preliminary data.</text>
</comment>
<evidence type="ECO:0000313" key="6">
    <source>
        <dbReference type="Proteomes" id="UP000284361"/>
    </source>
</evidence>
<dbReference type="Gene3D" id="3.90.550.10">
    <property type="entry name" value="Spore Coat Polysaccharide Biosynthesis Protein SpsA, Chain A"/>
    <property type="match status" value="1"/>
</dbReference>
<dbReference type="Proteomes" id="UP000284998">
    <property type="component" value="Unassembled WGS sequence"/>
</dbReference>
<dbReference type="GO" id="GO:0016740">
    <property type="term" value="F:transferase activity"/>
    <property type="evidence" value="ECO:0007669"/>
    <property type="project" value="UniProtKB-KW"/>
</dbReference>
<evidence type="ECO:0000313" key="4">
    <source>
        <dbReference type="EMBL" id="RHL20142.1"/>
    </source>
</evidence>
<protein>
    <submittedName>
        <fullName evidence="1">Glycosyltransferase family 2 protein</fullName>
    </submittedName>
</protein>
<keyword evidence="1" id="KW-0808">Transferase</keyword>
<evidence type="ECO:0000313" key="7">
    <source>
        <dbReference type="Proteomes" id="UP000284916"/>
    </source>
</evidence>
<dbReference type="Proteomes" id="UP000260814">
    <property type="component" value="Unassembled WGS sequence"/>
</dbReference>
<dbReference type="Proteomes" id="UP000284361">
    <property type="component" value="Unassembled WGS sequence"/>
</dbReference>
<gene>
    <name evidence="4" type="ORF">DW035_00490</name>
    <name evidence="3" type="ORF">DW204_00250</name>
    <name evidence="2" type="ORF">DW789_11560</name>
    <name evidence="1" type="ORF">DXB87_07980</name>
</gene>
<accession>A0A3E4Z8N7</accession>
<dbReference type="EMBL" id="QROI01000001">
    <property type="protein sequence ID" value="RHL20142.1"/>
    <property type="molecule type" value="Genomic_DNA"/>
</dbReference>
<evidence type="ECO:0000313" key="2">
    <source>
        <dbReference type="EMBL" id="RHD52306.1"/>
    </source>
</evidence>
<dbReference type="EMBL" id="QSTW01000008">
    <property type="protein sequence ID" value="RGM91435.1"/>
    <property type="molecule type" value="Genomic_DNA"/>
</dbReference>
<evidence type="ECO:0000313" key="5">
    <source>
        <dbReference type="Proteomes" id="UP000260814"/>
    </source>
</evidence>
<name>A0A3E4Z8N7_9BACT</name>
<evidence type="ECO:0000313" key="3">
    <source>
        <dbReference type="EMBL" id="RHH51904.1"/>
    </source>
</evidence>
<proteinExistence type="predicted"/>
<sequence length="238" mass="27326">MKSLHIITPVKDSIEFTLETVKAILDSEIKVPYTYTVYNDFSTEENTKILEESSKQLGFRLVNLSDLTDHPSPNYLLVLQMAQKEAIGAEAGLLIVESDVVVKKNTLQDLFDGALARPDCAIAAAVTTDESGEINYPYLHAKGNENKIYAEKKHCSFCCSLLTLRFLKEFDFHQLDATKNWYDVTISHEALKKGFQNYLFTVLPVWHRPHGSRPWKQLKYKNPLKYYWLKFTKGLDKI</sequence>
<dbReference type="EMBL" id="QSJG01000025">
    <property type="protein sequence ID" value="RHD52306.1"/>
    <property type="molecule type" value="Genomic_DNA"/>
</dbReference>